<comment type="caution">
    <text evidence="2">The sequence shown here is derived from an EMBL/GenBank/DDBJ whole genome shotgun (WGS) entry which is preliminary data.</text>
</comment>
<organism evidence="2 3">
    <name type="scientific">Flavobacterium frigidimaris</name>
    <dbReference type="NCBI Taxonomy" id="262320"/>
    <lineage>
        <taxon>Bacteria</taxon>
        <taxon>Pseudomonadati</taxon>
        <taxon>Bacteroidota</taxon>
        <taxon>Flavobacteriia</taxon>
        <taxon>Flavobacteriales</taxon>
        <taxon>Flavobacteriaceae</taxon>
        <taxon>Flavobacterium</taxon>
    </lineage>
</organism>
<accession>A0ABX4BNB7</accession>
<dbReference type="Proteomes" id="UP000198382">
    <property type="component" value="Unassembled WGS sequence"/>
</dbReference>
<gene>
    <name evidence="2" type="ORF">B0A65_16355</name>
</gene>
<dbReference type="RefSeq" id="WP_074662857.1">
    <property type="nucleotide sequence ID" value="NZ_MUGV01000028.1"/>
</dbReference>
<dbReference type="SUPFAM" id="SSF50249">
    <property type="entry name" value="Nucleic acid-binding proteins"/>
    <property type="match status" value="1"/>
</dbReference>
<proteinExistence type="predicted"/>
<evidence type="ECO:0000259" key="1">
    <source>
        <dbReference type="Pfam" id="PF12172"/>
    </source>
</evidence>
<dbReference type="Pfam" id="PF12172">
    <property type="entry name" value="zf-ChsH2"/>
    <property type="match status" value="1"/>
</dbReference>
<evidence type="ECO:0000313" key="3">
    <source>
        <dbReference type="Proteomes" id="UP000198382"/>
    </source>
</evidence>
<feature type="domain" description="ChsH2 rubredoxin-like zinc ribbon" evidence="1">
    <location>
        <begin position="15"/>
        <end position="47"/>
    </location>
</feature>
<evidence type="ECO:0000313" key="2">
    <source>
        <dbReference type="EMBL" id="OXA77419.1"/>
    </source>
</evidence>
<dbReference type="InterPro" id="IPR022002">
    <property type="entry name" value="ChsH2_Znr"/>
</dbReference>
<sequence>MYKLRPILKTYYESLEENKILGMKCPECADVTWPPLPICQVCGSTEVDWTEMGNEAIINEIRFEDSSVGGDYTFRKANDFFADKETPYCISIGKFPNGTHEFHAALYGINEDNLEKWKGKLPFVAPVHFIEMAGGFKAVGFKIPTE</sequence>
<reference evidence="2 3" key="1">
    <citation type="submission" date="2016-11" db="EMBL/GenBank/DDBJ databases">
        <title>Whole genomes of Flavobacteriaceae.</title>
        <authorList>
            <person name="Stine C."/>
            <person name="Li C."/>
            <person name="Tadesse D."/>
        </authorList>
    </citation>
    <scope>NUCLEOTIDE SEQUENCE [LARGE SCALE GENOMIC DNA]</scope>
    <source>
        <strain evidence="2 3">DSM 15937</strain>
    </source>
</reference>
<dbReference type="Gene3D" id="6.10.30.10">
    <property type="match status" value="1"/>
</dbReference>
<dbReference type="EMBL" id="MUGV01000028">
    <property type="protein sequence ID" value="OXA77419.1"/>
    <property type="molecule type" value="Genomic_DNA"/>
</dbReference>
<protein>
    <recommendedName>
        <fullName evidence="1">ChsH2 rubredoxin-like zinc ribbon domain-containing protein</fullName>
    </recommendedName>
</protein>
<dbReference type="InterPro" id="IPR012340">
    <property type="entry name" value="NA-bd_OB-fold"/>
</dbReference>
<name>A0ABX4BNB7_FLAFR</name>
<keyword evidence="3" id="KW-1185">Reference proteome</keyword>